<reference evidence="7" key="1">
    <citation type="submission" date="2011-07" db="EMBL/GenBank/DDBJ databases">
        <authorList>
            <consortium name="Caenorhabditis brenneri Sequencing and Analysis Consortium"/>
            <person name="Wilson R.K."/>
        </authorList>
    </citation>
    <scope>NUCLEOTIDE SEQUENCE [LARGE SCALE GENOMIC DNA]</scope>
    <source>
        <strain evidence="7">PB2801</strain>
    </source>
</reference>
<dbReference type="OrthoDB" id="8062037at2759"/>
<dbReference type="HOGENOM" id="CLU_493671_0_0_1"/>
<keyword evidence="1 3" id="KW-0479">Metal-binding</keyword>
<evidence type="ECO:0000256" key="3">
    <source>
        <dbReference type="PROSITE-ProRule" id="PRU00175"/>
    </source>
</evidence>
<dbReference type="GO" id="GO:0008270">
    <property type="term" value="F:zinc ion binding"/>
    <property type="evidence" value="ECO:0007669"/>
    <property type="project" value="UniProtKB-KW"/>
</dbReference>
<dbReference type="SUPFAM" id="SSF57850">
    <property type="entry name" value="RING/U-box"/>
    <property type="match status" value="1"/>
</dbReference>
<feature type="domain" description="RING-type" evidence="5">
    <location>
        <begin position="497"/>
        <end position="539"/>
    </location>
</feature>
<protein>
    <recommendedName>
        <fullName evidence="5">RING-type domain-containing protein</fullName>
    </recommendedName>
</protein>
<proteinExistence type="predicted"/>
<evidence type="ECO:0000256" key="2">
    <source>
        <dbReference type="ARBA" id="ARBA00022833"/>
    </source>
</evidence>
<dbReference type="Pfam" id="PF13639">
    <property type="entry name" value="zf-RING_2"/>
    <property type="match status" value="1"/>
</dbReference>
<sequence length="552" mass="63447">MSAQQASQRVSVLDKCKKDVLTYKSLQNKKFLYKTDILSILYQLIMTRFYSFPSKLVKTTVVFHLEKLESELGNRTEIIEYPEEMMEKVKKSLLTTVLTIEQKTIDMDSESIDEHMLTKEWIMMLRENRIQCTIEEISDLLAPLFQSFPAKKDRIIMVIDDKVFQVITIDQMKLVVGFLYTSQTKMKDSIFIDLSGIENIMDQWTSFFNTHFKNQCIHNPPKEIRKVGRRGFRVQDLKNELKYLGLQRVFPNIQEFAGGVYSSMDETSKKLNDDNMSNATFDCQRKCLEGIFTEIFSLSPTVTSSNQTTPLTSSESSKEASSTIDTSSEDVTSPVEPTSVSTETSTVSKTNKKSNKKSKKQPEQIQKRKTPLREAINIRNVHSEPTPPAIELTETVKDALFTMLSARHTLKSEDPIQKIQEVANELCKKSPDMADSHIKWLLNQPDLPSNWDPCPSELPIFSQKFQNAYKNAMESDAPRICETLLKSPLEELEDTECVICTIDMDSYEGTLKCEHCKRRYHDECARKWFEVKRTCPACSEIMLDGEDYPELS</sequence>
<evidence type="ECO:0000313" key="6">
    <source>
        <dbReference type="EMBL" id="EGT41145.1"/>
    </source>
</evidence>
<feature type="region of interest" description="Disordered" evidence="4">
    <location>
        <begin position="301"/>
        <end position="386"/>
    </location>
</feature>
<keyword evidence="2" id="KW-0862">Zinc</keyword>
<dbReference type="GO" id="GO:0045087">
    <property type="term" value="P:innate immune response"/>
    <property type="evidence" value="ECO:0007669"/>
    <property type="project" value="TreeGrafter"/>
</dbReference>
<feature type="compositionally biased region" description="Basic residues" evidence="4">
    <location>
        <begin position="350"/>
        <end position="359"/>
    </location>
</feature>
<dbReference type="Proteomes" id="UP000008068">
    <property type="component" value="Unassembled WGS sequence"/>
</dbReference>
<feature type="compositionally biased region" description="Polar residues" evidence="4">
    <location>
        <begin position="301"/>
        <end position="312"/>
    </location>
</feature>
<dbReference type="GO" id="GO:0045121">
    <property type="term" value="C:membrane raft"/>
    <property type="evidence" value="ECO:0007669"/>
    <property type="project" value="TreeGrafter"/>
</dbReference>
<gene>
    <name evidence="6" type="ORF">CAEBREN_25787</name>
</gene>
<dbReference type="Gene3D" id="3.30.40.10">
    <property type="entry name" value="Zinc/RING finger domain, C3HC4 (zinc finger)"/>
    <property type="match status" value="1"/>
</dbReference>
<dbReference type="InterPro" id="IPR056711">
    <property type="entry name" value="DUF7809"/>
</dbReference>
<dbReference type="PROSITE" id="PS50089">
    <property type="entry name" value="ZF_RING_2"/>
    <property type="match status" value="1"/>
</dbReference>
<feature type="compositionally biased region" description="Low complexity" evidence="4">
    <location>
        <begin position="331"/>
        <end position="349"/>
    </location>
</feature>
<dbReference type="PANTHER" id="PTHR21447">
    <property type="entry name" value="RING-TYPE DOMAIN-CONTAINING PROTEIN-RELATED"/>
    <property type="match status" value="1"/>
</dbReference>
<evidence type="ECO:0000256" key="4">
    <source>
        <dbReference type="SAM" id="MobiDB-lite"/>
    </source>
</evidence>
<dbReference type="InterPro" id="IPR001841">
    <property type="entry name" value="Znf_RING"/>
</dbReference>
<feature type="compositionally biased region" description="Low complexity" evidence="4">
    <location>
        <begin position="313"/>
        <end position="322"/>
    </location>
</feature>
<name>G0NZE3_CAEBE</name>
<dbReference type="AlphaFoldDB" id="G0NZE3"/>
<dbReference type="PANTHER" id="PTHR21447:SF11">
    <property type="entry name" value="RING-TYPE DOMAIN-CONTAINING PROTEIN"/>
    <property type="match status" value="1"/>
</dbReference>
<accession>G0NZE3</accession>
<dbReference type="EMBL" id="GL379989">
    <property type="protein sequence ID" value="EGT41145.1"/>
    <property type="molecule type" value="Genomic_DNA"/>
</dbReference>
<evidence type="ECO:0000256" key="1">
    <source>
        <dbReference type="ARBA" id="ARBA00022771"/>
    </source>
</evidence>
<keyword evidence="1 3" id="KW-0863">Zinc-finger</keyword>
<dbReference type="InParanoid" id="G0NZE3"/>
<evidence type="ECO:0000313" key="7">
    <source>
        <dbReference type="Proteomes" id="UP000008068"/>
    </source>
</evidence>
<dbReference type="InterPro" id="IPR013083">
    <property type="entry name" value="Znf_RING/FYVE/PHD"/>
</dbReference>
<keyword evidence="7" id="KW-1185">Reference proteome</keyword>
<evidence type="ECO:0000259" key="5">
    <source>
        <dbReference type="PROSITE" id="PS50089"/>
    </source>
</evidence>
<organism evidence="7">
    <name type="scientific">Caenorhabditis brenneri</name>
    <name type="common">Nematode worm</name>
    <dbReference type="NCBI Taxonomy" id="135651"/>
    <lineage>
        <taxon>Eukaryota</taxon>
        <taxon>Metazoa</taxon>
        <taxon>Ecdysozoa</taxon>
        <taxon>Nematoda</taxon>
        <taxon>Chromadorea</taxon>
        <taxon>Rhabditida</taxon>
        <taxon>Rhabditina</taxon>
        <taxon>Rhabditomorpha</taxon>
        <taxon>Rhabditoidea</taxon>
        <taxon>Rhabditidae</taxon>
        <taxon>Peloderinae</taxon>
        <taxon>Caenorhabditis</taxon>
    </lineage>
</organism>
<dbReference type="Pfam" id="PF25100">
    <property type="entry name" value="DUF7809"/>
    <property type="match status" value="1"/>
</dbReference>